<keyword evidence="1" id="KW-1133">Transmembrane helix</keyword>
<evidence type="ECO:0000313" key="2">
    <source>
        <dbReference type="EMBL" id="RIJ41580.1"/>
    </source>
</evidence>
<reference evidence="3" key="1">
    <citation type="submission" date="2018-08" db="EMBL/GenBank/DDBJ databases">
        <title>Mucilaginibacter sp. MYSH2.</title>
        <authorList>
            <person name="Seo T."/>
        </authorList>
    </citation>
    <scope>NUCLEOTIDE SEQUENCE [LARGE SCALE GENOMIC DNA]</scope>
    <source>
        <strain evidence="3">KIRAN</strain>
    </source>
</reference>
<name>A0A399SCY9_9BACT</name>
<dbReference type="Proteomes" id="UP000266005">
    <property type="component" value="Unassembled WGS sequence"/>
</dbReference>
<keyword evidence="1" id="KW-0812">Transmembrane</keyword>
<protein>
    <submittedName>
        <fullName evidence="2">Autotransporter outer membrane beta-barrel domain-containing protein</fullName>
    </submittedName>
</protein>
<dbReference type="SUPFAM" id="SSF103515">
    <property type="entry name" value="Autotransporter"/>
    <property type="match status" value="1"/>
</dbReference>
<comment type="caution">
    <text evidence="2">The sequence shown here is derived from an EMBL/GenBank/DDBJ whole genome shotgun (WGS) entry which is preliminary data.</text>
</comment>
<dbReference type="AlphaFoldDB" id="A0A399SCY9"/>
<dbReference type="InterPro" id="IPR036709">
    <property type="entry name" value="Autotransporte_beta_dom_sf"/>
</dbReference>
<accession>A0A399SCY9</accession>
<proteinExistence type="predicted"/>
<evidence type="ECO:0000256" key="1">
    <source>
        <dbReference type="SAM" id="Phobius"/>
    </source>
</evidence>
<evidence type="ECO:0000313" key="3">
    <source>
        <dbReference type="Proteomes" id="UP000266005"/>
    </source>
</evidence>
<organism evidence="2 3">
    <name type="scientific">Pontibacter oryzae</name>
    <dbReference type="NCBI Taxonomy" id="2304593"/>
    <lineage>
        <taxon>Bacteria</taxon>
        <taxon>Pseudomonadati</taxon>
        <taxon>Bacteroidota</taxon>
        <taxon>Cytophagia</taxon>
        <taxon>Cytophagales</taxon>
        <taxon>Hymenobacteraceae</taxon>
        <taxon>Pontibacter</taxon>
    </lineage>
</organism>
<dbReference type="EMBL" id="QWGE01000002">
    <property type="protein sequence ID" value="RIJ41580.1"/>
    <property type="molecule type" value="Genomic_DNA"/>
</dbReference>
<keyword evidence="3" id="KW-1185">Reference proteome</keyword>
<gene>
    <name evidence="2" type="ORF">D1627_05985</name>
</gene>
<keyword evidence="1" id="KW-0472">Membrane</keyword>
<sequence>MISCLNLDKSCYFIINCSFISYKYGKVIFLVRRILLLNIVFILHCLPLYAQENRSFLIQAKVKHGSILIGGNLDAAIYKTTKELNQPIAPEEGTNIVANLNFKSGYFIQHDFAVGLALALNHESYSVTVDNEKERFRRTFLLGGPFTRYYLDNGFFGELALKGGLLNFSSGDKTNLFEGSIGVGYAFFINEKIAFEPMLSFRYYREWDSSGANVTLGPLVGLGIQAYLLRRTSHIIKEAL</sequence>
<feature type="transmembrane region" description="Helical" evidence="1">
    <location>
        <begin position="30"/>
        <end position="50"/>
    </location>
</feature>